<evidence type="ECO:0000313" key="1">
    <source>
        <dbReference type="EMBL" id="MQL72959.1"/>
    </source>
</evidence>
<protein>
    <submittedName>
        <fullName evidence="1">Uncharacterized protein</fullName>
    </submittedName>
</protein>
<reference evidence="1" key="1">
    <citation type="submission" date="2017-07" db="EMBL/GenBank/DDBJ databases">
        <title>Taro Niue Genome Assembly and Annotation.</title>
        <authorList>
            <person name="Atibalentja N."/>
            <person name="Keating K."/>
            <person name="Fields C.J."/>
        </authorList>
    </citation>
    <scope>NUCLEOTIDE SEQUENCE</scope>
    <source>
        <strain evidence="1">Niue_2</strain>
        <tissue evidence="1">Leaf</tissue>
    </source>
</reference>
<proteinExistence type="predicted"/>
<gene>
    <name evidence="1" type="ORF">Taro_005287</name>
</gene>
<dbReference type="EMBL" id="NMUH01000147">
    <property type="protein sequence ID" value="MQL72959.1"/>
    <property type="molecule type" value="Genomic_DNA"/>
</dbReference>
<dbReference type="Proteomes" id="UP000652761">
    <property type="component" value="Unassembled WGS sequence"/>
</dbReference>
<evidence type="ECO:0000313" key="2">
    <source>
        <dbReference type="Proteomes" id="UP000652761"/>
    </source>
</evidence>
<organism evidence="1 2">
    <name type="scientific">Colocasia esculenta</name>
    <name type="common">Wild taro</name>
    <name type="synonym">Arum esculentum</name>
    <dbReference type="NCBI Taxonomy" id="4460"/>
    <lineage>
        <taxon>Eukaryota</taxon>
        <taxon>Viridiplantae</taxon>
        <taxon>Streptophyta</taxon>
        <taxon>Embryophyta</taxon>
        <taxon>Tracheophyta</taxon>
        <taxon>Spermatophyta</taxon>
        <taxon>Magnoliopsida</taxon>
        <taxon>Liliopsida</taxon>
        <taxon>Araceae</taxon>
        <taxon>Aroideae</taxon>
        <taxon>Colocasieae</taxon>
        <taxon>Colocasia</taxon>
    </lineage>
</organism>
<accession>A0A843TXG6</accession>
<name>A0A843TXG6_COLES</name>
<sequence length="129" mass="14018">MIFRASSEFMTPCSGDGLGTLLLLELPLAVDLLVLLELADFRGLTMTHSLCEACNLKMGAGDNHPRTPQLVARLASPQPLLLDNPSIRIGGITERVRKFDVEGKNITLPARQELKGLQIATQLSLHMAT</sequence>
<keyword evidence="2" id="KW-1185">Reference proteome</keyword>
<comment type="caution">
    <text evidence="1">The sequence shown here is derived from an EMBL/GenBank/DDBJ whole genome shotgun (WGS) entry which is preliminary data.</text>
</comment>
<dbReference type="AlphaFoldDB" id="A0A843TXG6"/>